<dbReference type="AlphaFoldDB" id="B5IES4"/>
<dbReference type="Pfam" id="PF13240">
    <property type="entry name" value="Zn_Ribbon_1"/>
    <property type="match status" value="1"/>
</dbReference>
<dbReference type="InterPro" id="IPR010319">
    <property type="entry name" value="Transglutaminase-like_Cys_pept"/>
</dbReference>
<dbReference type="eggNOG" id="arCOG03450">
    <property type="taxonomic scope" value="Archaea"/>
</dbReference>
<proteinExistence type="predicted"/>
<reference evidence="2" key="1">
    <citation type="submission" date="2010-02" db="EMBL/GenBank/DDBJ databases">
        <title>Complete sequence of Aciduliprofundum boonei T469.</title>
        <authorList>
            <consortium name="US DOE Joint Genome Institute"/>
            <person name="Lucas S."/>
            <person name="Copeland A."/>
            <person name="Lapidus A."/>
            <person name="Cheng J.-F."/>
            <person name="Bruce D."/>
            <person name="Goodwin L."/>
            <person name="Pitluck S."/>
            <person name="Saunders E."/>
            <person name="Detter J.C."/>
            <person name="Han C."/>
            <person name="Tapia R."/>
            <person name="Land M."/>
            <person name="Hauser L."/>
            <person name="Kyrpides N."/>
            <person name="Mikhailova N."/>
            <person name="Flores G."/>
            <person name="Reysenbach A.-L."/>
            <person name="Woyke T."/>
        </authorList>
    </citation>
    <scope>NUCLEOTIDE SEQUENCE</scope>
    <source>
        <strain evidence="2">T469</strain>
    </source>
</reference>
<dbReference type="eggNOG" id="arCOG01917">
    <property type="taxonomic scope" value="Archaea"/>
</dbReference>
<dbReference type="InterPro" id="IPR026870">
    <property type="entry name" value="Zinc_ribbon_dom"/>
</dbReference>
<accession>B5IES4</accession>
<evidence type="ECO:0000313" key="2">
    <source>
        <dbReference type="EMBL" id="ADD07948.1"/>
    </source>
</evidence>
<dbReference type="STRING" id="439481.Aboo_0136"/>
<dbReference type="PANTHER" id="PTHR39327:SF1">
    <property type="entry name" value="BLR5470 PROTEIN"/>
    <property type="match status" value="1"/>
</dbReference>
<dbReference type="PANTHER" id="PTHR39327">
    <property type="match status" value="1"/>
</dbReference>
<sequence>MRYIAIVVTLTLLFIPLSHAYSDNNEIAYNWSFYGQNFEVVININGSENSSLYHSFNFWVLNLTVPYDAYQFYRDYPAGYRIGDNLSYLSYFLTPNDTYIRELAHMLDTIAKKNGWDRLTEANFILTFVQNVPYVSDFTSTGFVDYYKFPLETLFQKGGDCEDKSLLLATLLYILGYDVVLFAMEVQFQGLYGHVAVGLDVKNKTGPFARYLQYYYAYDGKDYYYMESTGSQSMVISGGGIENVHYWVGISPEAAGAKIYNLTVIPLNGPHYEGYHQKYDYVKEVKAQESFNWYLLYALGLLVLFLPLFVYAISKEKKRCPSCGYSVEDDFNYCPNCGYWLKPPWPPKPPFS</sequence>
<dbReference type="HOGENOM" id="CLU_786666_0_0_2"/>
<dbReference type="RefSeq" id="WP_008085128.1">
    <property type="nucleotide sequence ID" value="NC_013926.1"/>
</dbReference>
<dbReference type="Proteomes" id="UP000001400">
    <property type="component" value="Chromosome"/>
</dbReference>
<dbReference type="Gene3D" id="3.10.620.30">
    <property type="match status" value="1"/>
</dbReference>
<name>B5IES4_ACIB4</name>
<dbReference type="GeneID" id="8827073"/>
<keyword evidence="3" id="KW-1185">Reference proteome</keyword>
<gene>
    <name evidence="2" type="ordered locus">Aboo_0136</name>
</gene>
<feature type="domain" description="Zinc-ribbon" evidence="1">
    <location>
        <begin position="320"/>
        <end position="339"/>
    </location>
</feature>
<evidence type="ECO:0000259" key="1">
    <source>
        <dbReference type="Pfam" id="PF13240"/>
    </source>
</evidence>
<dbReference type="OrthoDB" id="110514at2157"/>
<evidence type="ECO:0000313" key="3">
    <source>
        <dbReference type="Proteomes" id="UP000001400"/>
    </source>
</evidence>
<protein>
    <recommendedName>
        <fullName evidence="1">Zinc-ribbon domain-containing protein</fullName>
    </recommendedName>
</protein>
<organism evidence="2 3">
    <name type="scientific">Aciduliprofundum boonei (strain DSM 19572 / T469)</name>
    <dbReference type="NCBI Taxonomy" id="439481"/>
    <lineage>
        <taxon>Archaea</taxon>
        <taxon>Methanobacteriati</taxon>
        <taxon>Thermoplasmatota</taxon>
        <taxon>DHVE2 group</taxon>
        <taxon>Candidatus Aciduliprofundum</taxon>
    </lineage>
</organism>
<dbReference type="KEGG" id="abi:Aboo_0136"/>
<dbReference type="EMBL" id="CP001941">
    <property type="protein sequence ID" value="ADD07948.1"/>
    <property type="molecule type" value="Genomic_DNA"/>
</dbReference>